<evidence type="ECO:0000256" key="3">
    <source>
        <dbReference type="ARBA" id="ARBA00022606"/>
    </source>
</evidence>
<dbReference type="Pfam" id="PF02949">
    <property type="entry name" value="7tm_6"/>
    <property type="match status" value="1"/>
</dbReference>
<evidence type="ECO:0000256" key="1">
    <source>
        <dbReference type="ARBA" id="ARBA00004651"/>
    </source>
</evidence>
<dbReference type="GO" id="GO:0005549">
    <property type="term" value="F:odorant binding"/>
    <property type="evidence" value="ECO:0007669"/>
    <property type="project" value="InterPro"/>
</dbReference>
<dbReference type="InterPro" id="IPR004117">
    <property type="entry name" value="7tm6_olfct_rcpt"/>
</dbReference>
<keyword evidence="4 10" id="KW-0812">Transmembrane</keyword>
<dbReference type="AlphaFoldDB" id="A0AAW2FUH0"/>
<comment type="subcellular location">
    <subcellularLocation>
        <location evidence="1">Cell membrane</location>
        <topology evidence="1">Multi-pass membrane protein</topology>
    </subcellularLocation>
</comment>
<gene>
    <name evidence="11" type="ORF">PUN28_009468</name>
</gene>
<proteinExistence type="predicted"/>
<accession>A0AAW2FUH0</accession>
<dbReference type="GO" id="GO:0007165">
    <property type="term" value="P:signal transduction"/>
    <property type="evidence" value="ECO:0007669"/>
    <property type="project" value="UniProtKB-KW"/>
</dbReference>
<reference evidence="11 12" key="1">
    <citation type="submission" date="2023-03" db="EMBL/GenBank/DDBJ databases">
        <title>High recombination rates correlate with genetic variation in Cardiocondyla obscurior ants.</title>
        <authorList>
            <person name="Errbii M."/>
        </authorList>
    </citation>
    <scope>NUCLEOTIDE SEQUENCE [LARGE SCALE GENOMIC DNA]</scope>
    <source>
        <strain evidence="11">Alpha-2009</strain>
        <tissue evidence="11">Whole body</tissue>
    </source>
</reference>
<feature type="transmembrane region" description="Helical" evidence="10">
    <location>
        <begin position="86"/>
        <end position="105"/>
    </location>
</feature>
<dbReference type="PANTHER" id="PTHR21137">
    <property type="entry name" value="ODORANT RECEPTOR"/>
    <property type="match status" value="1"/>
</dbReference>
<evidence type="ECO:0000256" key="2">
    <source>
        <dbReference type="ARBA" id="ARBA00022475"/>
    </source>
</evidence>
<feature type="transmembrane region" description="Helical" evidence="10">
    <location>
        <begin position="54"/>
        <end position="74"/>
    </location>
</feature>
<evidence type="ECO:0000256" key="10">
    <source>
        <dbReference type="SAM" id="Phobius"/>
    </source>
</evidence>
<evidence type="ECO:0000313" key="11">
    <source>
        <dbReference type="EMBL" id="KAL0118840.1"/>
    </source>
</evidence>
<keyword evidence="12" id="KW-1185">Reference proteome</keyword>
<dbReference type="EMBL" id="JADYXP020000008">
    <property type="protein sequence ID" value="KAL0118840.1"/>
    <property type="molecule type" value="Genomic_DNA"/>
</dbReference>
<keyword evidence="3" id="KW-0716">Sensory transduction</keyword>
<dbReference type="PANTHER" id="PTHR21137:SF35">
    <property type="entry name" value="ODORANT RECEPTOR 19A-RELATED"/>
    <property type="match status" value="1"/>
</dbReference>
<keyword evidence="9" id="KW-0807">Transducer</keyword>
<keyword evidence="8" id="KW-0675">Receptor</keyword>
<keyword evidence="6 10" id="KW-1133">Transmembrane helix</keyword>
<evidence type="ECO:0000256" key="9">
    <source>
        <dbReference type="ARBA" id="ARBA00023224"/>
    </source>
</evidence>
<keyword evidence="7 10" id="KW-0472">Membrane</keyword>
<keyword evidence="5" id="KW-0552">Olfaction</keyword>
<comment type="caution">
    <text evidence="11">The sequence shown here is derived from an EMBL/GenBank/DDBJ whole genome shotgun (WGS) entry which is preliminary data.</text>
</comment>
<evidence type="ECO:0000313" key="12">
    <source>
        <dbReference type="Proteomes" id="UP001430953"/>
    </source>
</evidence>
<protein>
    <submittedName>
        <fullName evidence="11">Uncharacterized protein</fullName>
    </submittedName>
</protein>
<evidence type="ECO:0000256" key="4">
    <source>
        <dbReference type="ARBA" id="ARBA00022692"/>
    </source>
</evidence>
<dbReference type="GO" id="GO:0005886">
    <property type="term" value="C:plasma membrane"/>
    <property type="evidence" value="ECO:0007669"/>
    <property type="project" value="UniProtKB-SubCell"/>
</dbReference>
<organism evidence="11 12">
    <name type="scientific">Cardiocondyla obscurior</name>
    <dbReference type="NCBI Taxonomy" id="286306"/>
    <lineage>
        <taxon>Eukaryota</taxon>
        <taxon>Metazoa</taxon>
        <taxon>Ecdysozoa</taxon>
        <taxon>Arthropoda</taxon>
        <taxon>Hexapoda</taxon>
        <taxon>Insecta</taxon>
        <taxon>Pterygota</taxon>
        <taxon>Neoptera</taxon>
        <taxon>Endopterygota</taxon>
        <taxon>Hymenoptera</taxon>
        <taxon>Apocrita</taxon>
        <taxon>Aculeata</taxon>
        <taxon>Formicoidea</taxon>
        <taxon>Formicidae</taxon>
        <taxon>Myrmicinae</taxon>
        <taxon>Cardiocondyla</taxon>
    </lineage>
</organism>
<sequence length="182" mass="21094">MNLKKKSNYHITDIIASSKCEPPNYDETVYRELVLILRKHQMSIEYVGMLESLYSMYSFSMILLHFIVMSLVGVQVINFMSEKTILVRYLAMVIGGFIHLLVLSFPGQEIIDHSSEVFHKAYNMMWYKTSRKTTKLLSILLYRSLEPCVLTAGKIYVLSFQNYASVMQATFSYFTTLTSFQS</sequence>
<evidence type="ECO:0000256" key="7">
    <source>
        <dbReference type="ARBA" id="ARBA00023136"/>
    </source>
</evidence>
<evidence type="ECO:0000256" key="6">
    <source>
        <dbReference type="ARBA" id="ARBA00022989"/>
    </source>
</evidence>
<evidence type="ECO:0000256" key="8">
    <source>
        <dbReference type="ARBA" id="ARBA00023170"/>
    </source>
</evidence>
<name>A0AAW2FUH0_9HYME</name>
<keyword evidence="2" id="KW-1003">Cell membrane</keyword>
<dbReference type="GO" id="GO:0004984">
    <property type="term" value="F:olfactory receptor activity"/>
    <property type="evidence" value="ECO:0007669"/>
    <property type="project" value="InterPro"/>
</dbReference>
<evidence type="ECO:0000256" key="5">
    <source>
        <dbReference type="ARBA" id="ARBA00022725"/>
    </source>
</evidence>
<dbReference type="Proteomes" id="UP001430953">
    <property type="component" value="Unassembled WGS sequence"/>
</dbReference>